<proteinExistence type="predicted"/>
<sequence>MPCPDAVHFSVGSSERTALRDRGARPALGRGDFPLLLGRSVGIPLARISRAGHAPFDVGQH</sequence>
<organism evidence="2 3">
    <name type="scientific">Nakamurella antarctica</name>
    <dbReference type="NCBI Taxonomy" id="1902245"/>
    <lineage>
        <taxon>Bacteria</taxon>
        <taxon>Bacillati</taxon>
        <taxon>Actinomycetota</taxon>
        <taxon>Actinomycetes</taxon>
        <taxon>Nakamurellales</taxon>
        <taxon>Nakamurellaceae</taxon>
        <taxon>Nakamurella</taxon>
    </lineage>
</organism>
<evidence type="ECO:0000256" key="1">
    <source>
        <dbReference type="SAM" id="MobiDB-lite"/>
    </source>
</evidence>
<accession>A0A3G8ZM04</accession>
<dbReference type="Proteomes" id="UP000268084">
    <property type="component" value="Chromosome"/>
</dbReference>
<gene>
    <name evidence="2" type="ORF">EH165_09760</name>
</gene>
<evidence type="ECO:0000313" key="3">
    <source>
        <dbReference type="Proteomes" id="UP000268084"/>
    </source>
</evidence>
<evidence type="ECO:0000313" key="2">
    <source>
        <dbReference type="EMBL" id="AZI58382.1"/>
    </source>
</evidence>
<feature type="region of interest" description="Disordered" evidence="1">
    <location>
        <begin position="1"/>
        <end position="23"/>
    </location>
</feature>
<reference evidence="2 3" key="2">
    <citation type="submission" date="2018-12" db="EMBL/GenBank/DDBJ databases">
        <title>Nakamurella antarcticus sp. nov., isolated from Antarctica South Shetland Islands soil.</title>
        <authorList>
            <person name="Peng F."/>
        </authorList>
    </citation>
    <scope>NUCLEOTIDE SEQUENCE [LARGE SCALE GENOMIC DNA]</scope>
    <source>
        <strain evidence="2 3">S14-144</strain>
    </source>
</reference>
<protein>
    <submittedName>
        <fullName evidence="2">Uncharacterized protein</fullName>
    </submittedName>
</protein>
<reference evidence="2 3" key="1">
    <citation type="submission" date="2018-11" db="EMBL/GenBank/DDBJ databases">
        <authorList>
            <person name="Da X."/>
        </authorList>
    </citation>
    <scope>NUCLEOTIDE SEQUENCE [LARGE SCALE GENOMIC DNA]</scope>
    <source>
        <strain evidence="2 3">S14-144</strain>
    </source>
</reference>
<keyword evidence="3" id="KW-1185">Reference proteome</keyword>
<name>A0A3G8ZM04_9ACTN</name>
<dbReference type="AlphaFoldDB" id="A0A3G8ZM04"/>
<dbReference type="EMBL" id="CP034170">
    <property type="protein sequence ID" value="AZI58382.1"/>
    <property type="molecule type" value="Genomic_DNA"/>
</dbReference>
<dbReference type="KEGG" id="nak:EH165_09760"/>